<dbReference type="InterPro" id="IPR001345">
    <property type="entry name" value="PG/BPGM_mutase_AS"/>
</dbReference>
<dbReference type="PROSITE" id="PS00175">
    <property type="entry name" value="PG_MUTASE"/>
    <property type="match status" value="1"/>
</dbReference>
<name>A0ABR8RSG7_9CELL</name>
<keyword evidence="3 5" id="KW-0413">Isomerase</keyword>
<accession>A0ABR8RSG7</accession>
<comment type="catalytic activity">
    <reaction evidence="4">
        <text>(2R)-2-phosphoglycerate = (2R)-3-phosphoglycerate</text>
        <dbReference type="Rhea" id="RHEA:15901"/>
        <dbReference type="ChEBI" id="CHEBI:58272"/>
        <dbReference type="ChEBI" id="CHEBI:58289"/>
        <dbReference type="EC" id="5.4.2.11"/>
    </reaction>
</comment>
<protein>
    <recommendedName>
        <fullName evidence="4">2,3-bisphosphoglycerate-dependent phosphoglycerate mutase</fullName>
        <ecNumber evidence="4">5.4.2.11</ecNumber>
    </recommendedName>
</protein>
<evidence type="ECO:0000313" key="6">
    <source>
        <dbReference type="Proteomes" id="UP000641803"/>
    </source>
</evidence>
<keyword evidence="2" id="KW-0324">Glycolysis</keyword>
<dbReference type="EMBL" id="JACSQQ010000014">
    <property type="protein sequence ID" value="MBD7950747.1"/>
    <property type="molecule type" value="Genomic_DNA"/>
</dbReference>
<dbReference type="PANTHER" id="PTHR11931">
    <property type="entry name" value="PHOSPHOGLYCERATE MUTASE"/>
    <property type="match status" value="1"/>
</dbReference>
<comment type="pathway">
    <text evidence="4">Carbohydrate degradation; glycolysis; pyruvate from D-glyceraldehyde 3-phosphate: step 3/5.</text>
</comment>
<dbReference type="SUPFAM" id="SSF53254">
    <property type="entry name" value="Phosphoglycerate mutase-like"/>
    <property type="match status" value="1"/>
</dbReference>
<gene>
    <name evidence="5" type="ORF">H9652_10050</name>
</gene>
<organism evidence="5 6">
    <name type="scientific">Oerskovia rustica</name>
    <dbReference type="NCBI Taxonomy" id="2762237"/>
    <lineage>
        <taxon>Bacteria</taxon>
        <taxon>Bacillati</taxon>
        <taxon>Actinomycetota</taxon>
        <taxon>Actinomycetes</taxon>
        <taxon>Micrococcales</taxon>
        <taxon>Cellulomonadaceae</taxon>
        <taxon>Oerskovia</taxon>
    </lineage>
</organism>
<keyword evidence="6" id="KW-1185">Reference proteome</keyword>
<dbReference type="RefSeq" id="WP_191796109.1">
    <property type="nucleotide sequence ID" value="NZ_JACSQQ010000014.1"/>
</dbReference>
<comment type="caution">
    <text evidence="5">The sequence shown here is derived from an EMBL/GenBank/DDBJ whole genome shotgun (WGS) entry which is preliminary data.</text>
</comment>
<evidence type="ECO:0000256" key="4">
    <source>
        <dbReference type="RuleBase" id="RU004512"/>
    </source>
</evidence>
<dbReference type="InterPro" id="IPR013078">
    <property type="entry name" value="His_Pase_superF_clade-1"/>
</dbReference>
<dbReference type="Gene3D" id="3.40.50.1240">
    <property type="entry name" value="Phosphoglycerate mutase-like"/>
    <property type="match status" value="1"/>
</dbReference>
<sequence length="286" mass="30839">MSAPAPGTLVLLRHGQSVYNAENRFTGLLDVDLSDHGVREAEQAGSELAAAAAQDPTLVPDRVLTSPLVRASATAAIVAARLPGPPPLVPEWRLVERHYGAFTDDLRESVRAEFGETAYWEYRRSFDHRPPPVEQGSKAAARVADTFSRLPDAARVGMRRDTESLADVVDRLAPLWATVRQALDRGENLLVVAHGNSLRAFVMLVDRLTAPEVQVLNVPTGLPLVYRFERQVPDDAAHPGGDAHPGARPGAQAVGAHLVPVRRGGLYLDADRAAAELADLERRGGT</sequence>
<comment type="function">
    <text evidence="4">Catalyzes the interconversion of 2-phosphoglycerate and 3-phosphoglycerate.</text>
</comment>
<dbReference type="CDD" id="cd07067">
    <property type="entry name" value="HP_PGM_like"/>
    <property type="match status" value="1"/>
</dbReference>
<dbReference type="EC" id="5.4.2.11" evidence="4"/>
<dbReference type="NCBIfam" id="TIGR01258">
    <property type="entry name" value="pgm_1"/>
    <property type="match status" value="1"/>
</dbReference>
<dbReference type="InterPro" id="IPR029033">
    <property type="entry name" value="His_PPase_superfam"/>
</dbReference>
<dbReference type="Pfam" id="PF00300">
    <property type="entry name" value="His_Phos_1"/>
    <property type="match status" value="1"/>
</dbReference>
<evidence type="ECO:0000313" key="5">
    <source>
        <dbReference type="EMBL" id="MBD7950747.1"/>
    </source>
</evidence>
<evidence type="ECO:0000256" key="3">
    <source>
        <dbReference type="ARBA" id="ARBA00023235"/>
    </source>
</evidence>
<dbReference type="InterPro" id="IPR005952">
    <property type="entry name" value="Phosphogly_mut1"/>
</dbReference>
<comment type="similarity">
    <text evidence="1">Belongs to the phosphoglycerate mutase family. BPG-dependent PGAM subfamily.</text>
</comment>
<reference evidence="5 6" key="1">
    <citation type="submission" date="2020-08" db="EMBL/GenBank/DDBJ databases">
        <title>A Genomic Blueprint of the Chicken Gut Microbiome.</title>
        <authorList>
            <person name="Gilroy R."/>
            <person name="Ravi A."/>
            <person name="Getino M."/>
            <person name="Pursley I."/>
            <person name="Horton D.L."/>
            <person name="Alikhan N.-F."/>
            <person name="Baker D."/>
            <person name="Gharbi K."/>
            <person name="Hall N."/>
            <person name="Watson M."/>
            <person name="Adriaenssens E.M."/>
            <person name="Foster-Nyarko E."/>
            <person name="Jarju S."/>
            <person name="Secka A."/>
            <person name="Antonio M."/>
            <person name="Oren A."/>
            <person name="Chaudhuri R."/>
            <person name="La Ragione R.M."/>
            <person name="Hildebrand F."/>
            <person name="Pallen M.J."/>
        </authorList>
    </citation>
    <scope>NUCLEOTIDE SEQUENCE [LARGE SCALE GENOMIC DNA]</scope>
    <source>
        <strain evidence="5 6">Sa4CUA1</strain>
    </source>
</reference>
<dbReference type="GO" id="GO:0004619">
    <property type="term" value="F:phosphoglycerate mutase activity"/>
    <property type="evidence" value="ECO:0007669"/>
    <property type="project" value="UniProtKB-EC"/>
</dbReference>
<dbReference type="Proteomes" id="UP000641803">
    <property type="component" value="Unassembled WGS sequence"/>
</dbReference>
<evidence type="ECO:0000256" key="2">
    <source>
        <dbReference type="ARBA" id="ARBA00023152"/>
    </source>
</evidence>
<evidence type="ECO:0000256" key="1">
    <source>
        <dbReference type="ARBA" id="ARBA00006717"/>
    </source>
</evidence>
<proteinExistence type="inferred from homology"/>
<dbReference type="SMART" id="SM00855">
    <property type="entry name" value="PGAM"/>
    <property type="match status" value="1"/>
</dbReference>